<dbReference type="InterPro" id="IPR036397">
    <property type="entry name" value="RNaseH_sf"/>
</dbReference>
<dbReference type="PANTHER" id="PTHR47074:SF11">
    <property type="entry name" value="REVERSE TRANSCRIPTASE-LIKE PROTEIN"/>
    <property type="match status" value="1"/>
</dbReference>
<sequence length="307" mass="35407">MEYKRWRHDYWLKDHRRLGPKLFSCEVTYVRNLLNNDGDDWDRELLMSLFPSSISNKITACFVSRSRPHTLYWHNGPGGQFSCKSAYYIVLETSEDIMEIIPEETNTFLRAIWKAKGKMSYTSSSSAHKQKKYVIVAALISERDTRVKVLARQLLVDYHKANERRLSTSNEASLRWAKPHNDHIKINCDASWIKESGKAGLGFVAQNESGDVLLSSARVECFASSPLEAEAKAILWATNHANNKGYLKLKRGNMKNLSLTSNTPYPSRKIRRICDCTSLKTTKEQDAIRRIQKKLIRRIQDRVFGFK</sequence>
<name>A0ABQ5CYB6_9ASTR</name>
<evidence type="ECO:0000313" key="3">
    <source>
        <dbReference type="Proteomes" id="UP001151760"/>
    </source>
</evidence>
<keyword evidence="2" id="KW-0695">RNA-directed DNA polymerase</keyword>
<keyword evidence="2" id="KW-0548">Nucleotidyltransferase</keyword>
<dbReference type="InterPro" id="IPR012337">
    <property type="entry name" value="RNaseH-like_sf"/>
</dbReference>
<evidence type="ECO:0000313" key="2">
    <source>
        <dbReference type="EMBL" id="GJT29849.1"/>
    </source>
</evidence>
<keyword evidence="2" id="KW-0808">Transferase</keyword>
<accession>A0ABQ5CYB6</accession>
<dbReference type="Proteomes" id="UP001151760">
    <property type="component" value="Unassembled WGS sequence"/>
</dbReference>
<dbReference type="Gene3D" id="3.30.420.10">
    <property type="entry name" value="Ribonuclease H-like superfamily/Ribonuclease H"/>
    <property type="match status" value="1"/>
</dbReference>
<dbReference type="PANTHER" id="PTHR47074">
    <property type="entry name" value="BNAC02G40300D PROTEIN"/>
    <property type="match status" value="1"/>
</dbReference>
<dbReference type="EMBL" id="BQNB010014575">
    <property type="protein sequence ID" value="GJT29849.1"/>
    <property type="molecule type" value="Genomic_DNA"/>
</dbReference>
<dbReference type="Pfam" id="PF13456">
    <property type="entry name" value="RVT_3"/>
    <property type="match status" value="1"/>
</dbReference>
<reference evidence="2" key="2">
    <citation type="submission" date="2022-01" db="EMBL/GenBank/DDBJ databases">
        <authorList>
            <person name="Yamashiro T."/>
            <person name="Shiraishi A."/>
            <person name="Satake H."/>
            <person name="Nakayama K."/>
        </authorList>
    </citation>
    <scope>NUCLEOTIDE SEQUENCE</scope>
</reference>
<dbReference type="InterPro" id="IPR052929">
    <property type="entry name" value="RNase_H-like_EbsB-rel"/>
</dbReference>
<reference evidence="2" key="1">
    <citation type="journal article" date="2022" name="Int. J. Mol. Sci.">
        <title>Draft Genome of Tanacetum Coccineum: Genomic Comparison of Closely Related Tanacetum-Family Plants.</title>
        <authorList>
            <person name="Yamashiro T."/>
            <person name="Shiraishi A."/>
            <person name="Nakayama K."/>
            <person name="Satake H."/>
        </authorList>
    </citation>
    <scope>NUCLEOTIDE SEQUENCE</scope>
</reference>
<organism evidence="2 3">
    <name type="scientific">Tanacetum coccineum</name>
    <dbReference type="NCBI Taxonomy" id="301880"/>
    <lineage>
        <taxon>Eukaryota</taxon>
        <taxon>Viridiplantae</taxon>
        <taxon>Streptophyta</taxon>
        <taxon>Embryophyta</taxon>
        <taxon>Tracheophyta</taxon>
        <taxon>Spermatophyta</taxon>
        <taxon>Magnoliopsida</taxon>
        <taxon>eudicotyledons</taxon>
        <taxon>Gunneridae</taxon>
        <taxon>Pentapetalae</taxon>
        <taxon>asterids</taxon>
        <taxon>campanulids</taxon>
        <taxon>Asterales</taxon>
        <taxon>Asteraceae</taxon>
        <taxon>Asteroideae</taxon>
        <taxon>Anthemideae</taxon>
        <taxon>Anthemidinae</taxon>
        <taxon>Tanacetum</taxon>
    </lineage>
</organism>
<dbReference type="InterPro" id="IPR044730">
    <property type="entry name" value="RNase_H-like_dom_plant"/>
</dbReference>
<protein>
    <submittedName>
        <fullName evidence="2">Reverse transcriptase</fullName>
    </submittedName>
</protein>
<feature type="domain" description="RNase H type-1" evidence="1">
    <location>
        <begin position="187"/>
        <end position="249"/>
    </location>
</feature>
<dbReference type="GO" id="GO:0003964">
    <property type="term" value="F:RNA-directed DNA polymerase activity"/>
    <property type="evidence" value="ECO:0007669"/>
    <property type="project" value="UniProtKB-KW"/>
</dbReference>
<gene>
    <name evidence="2" type="ORF">Tco_0910124</name>
</gene>
<proteinExistence type="predicted"/>
<evidence type="ECO:0000259" key="1">
    <source>
        <dbReference type="Pfam" id="PF13456"/>
    </source>
</evidence>
<dbReference type="CDD" id="cd06222">
    <property type="entry name" value="RNase_H_like"/>
    <property type="match status" value="1"/>
</dbReference>
<comment type="caution">
    <text evidence="2">The sequence shown here is derived from an EMBL/GenBank/DDBJ whole genome shotgun (WGS) entry which is preliminary data.</text>
</comment>
<dbReference type="InterPro" id="IPR002156">
    <property type="entry name" value="RNaseH_domain"/>
</dbReference>
<keyword evidence="3" id="KW-1185">Reference proteome</keyword>
<dbReference type="SUPFAM" id="SSF53098">
    <property type="entry name" value="Ribonuclease H-like"/>
    <property type="match status" value="1"/>
</dbReference>